<reference evidence="3 4" key="1">
    <citation type="journal article" date="2012" name="J. Bacteriol.">
        <title>Genome Sequence of Fibrella aestuarina BUZ 2T, a Filamentous Marine Bacterium.</title>
        <authorList>
            <person name="Filippini M."/>
            <person name="Qi W."/>
            <person name="Blom J."/>
            <person name="Goesmann A."/>
            <person name="Smits T.H."/>
            <person name="Bagheri H.C."/>
        </authorList>
    </citation>
    <scope>NUCLEOTIDE SEQUENCE [LARGE SCALE GENOMIC DNA]</scope>
    <source>
        <strain evidence="4">BUZ 2T</strain>
    </source>
</reference>
<evidence type="ECO:0000313" key="4">
    <source>
        <dbReference type="Proteomes" id="UP000011058"/>
    </source>
</evidence>
<keyword evidence="2" id="KW-0732">Signal</keyword>
<dbReference type="KEGG" id="fae:FAES_4003"/>
<evidence type="ECO:0000256" key="2">
    <source>
        <dbReference type="SAM" id="SignalP"/>
    </source>
</evidence>
<feature type="compositionally biased region" description="Polar residues" evidence="1">
    <location>
        <begin position="200"/>
        <end position="214"/>
    </location>
</feature>
<dbReference type="STRING" id="1166018.FAES_4003"/>
<dbReference type="SUPFAM" id="SSF69318">
    <property type="entry name" value="Integrin alpha N-terminal domain"/>
    <property type="match status" value="1"/>
</dbReference>
<evidence type="ECO:0000313" key="3">
    <source>
        <dbReference type="EMBL" id="CCH02004.1"/>
    </source>
</evidence>
<accession>I0KD01</accession>
<feature type="signal peptide" evidence="2">
    <location>
        <begin position="1"/>
        <end position="18"/>
    </location>
</feature>
<dbReference type="InterPro" id="IPR028994">
    <property type="entry name" value="Integrin_alpha_N"/>
</dbReference>
<gene>
    <name evidence="3" type="ORF">FAES_4003</name>
</gene>
<dbReference type="RefSeq" id="WP_015333103.1">
    <property type="nucleotide sequence ID" value="NC_020054.1"/>
</dbReference>
<dbReference type="AlphaFoldDB" id="I0KD01"/>
<feature type="chain" id="PRO_5003631323" description="FG-GAP repeat protein" evidence="2">
    <location>
        <begin position="19"/>
        <end position="383"/>
    </location>
</feature>
<dbReference type="HOGENOM" id="CLU_721109_0_0_10"/>
<sequence>MRCLWSLCLLISTLSANAQHYFVFKARGIGETFRDCEGKPQRSVTGHAFVSLVRRDETLQQTIVDSTWGFVPNKRGMMALVATPGHSEATCIGDLGSADFMIEVDKATYEYAKNLKLKWVARQYGIFANVNCVDFVKAMLELITPEVKLPEIPTGGQPNTGGVAAGAAMSRQWYRLPKPFLSTLKRLNSVRDQEARQSLADANTPASPTNNAKSALSEGARRLFSTTRTKASVAEKNEIYNNLQFKLANDKQQFTIEEGENYPFTALVLPTDMNGDGVDELFVAFGNTFTSGNTGSEIVLFIKNSAGHYEKNLNFSGLVPEALSTGNGGYADLLIGGPDFEHPIWRWDGAKYTFFRKVNESVMATLKRTSIRALSQAYQRTIR</sequence>
<protein>
    <recommendedName>
        <fullName evidence="5">FG-GAP repeat protein</fullName>
    </recommendedName>
</protein>
<organism evidence="3 4">
    <name type="scientific">Fibrella aestuarina BUZ 2</name>
    <dbReference type="NCBI Taxonomy" id="1166018"/>
    <lineage>
        <taxon>Bacteria</taxon>
        <taxon>Pseudomonadati</taxon>
        <taxon>Bacteroidota</taxon>
        <taxon>Cytophagia</taxon>
        <taxon>Cytophagales</taxon>
        <taxon>Spirosomataceae</taxon>
        <taxon>Fibrella</taxon>
    </lineage>
</organism>
<proteinExistence type="predicted"/>
<dbReference type="Proteomes" id="UP000011058">
    <property type="component" value="Chromosome"/>
</dbReference>
<dbReference type="OrthoDB" id="1081439at2"/>
<keyword evidence="4" id="KW-1185">Reference proteome</keyword>
<evidence type="ECO:0008006" key="5">
    <source>
        <dbReference type="Google" id="ProtNLM"/>
    </source>
</evidence>
<dbReference type="eggNOG" id="ENOG5032UD0">
    <property type="taxonomic scope" value="Bacteria"/>
</dbReference>
<name>I0KD01_9BACT</name>
<feature type="region of interest" description="Disordered" evidence="1">
    <location>
        <begin position="194"/>
        <end position="219"/>
    </location>
</feature>
<evidence type="ECO:0000256" key="1">
    <source>
        <dbReference type="SAM" id="MobiDB-lite"/>
    </source>
</evidence>
<dbReference type="EMBL" id="HE796683">
    <property type="protein sequence ID" value="CCH02004.1"/>
    <property type="molecule type" value="Genomic_DNA"/>
</dbReference>